<name>A0A5P9XQK7_ACITH</name>
<feature type="transmembrane region" description="Helical" evidence="1">
    <location>
        <begin position="47"/>
        <end position="64"/>
    </location>
</feature>
<dbReference type="RefSeq" id="WP_226842604.1">
    <property type="nucleotide sequence ID" value="NZ_CP045571.1"/>
</dbReference>
<feature type="transmembrane region" description="Helical" evidence="1">
    <location>
        <begin position="70"/>
        <end position="92"/>
    </location>
</feature>
<keyword evidence="1" id="KW-0472">Membrane</keyword>
<dbReference type="KEGG" id="atx:GCD22_01696"/>
<dbReference type="AlphaFoldDB" id="A0A5P9XQK7"/>
<dbReference type="GeneID" id="60696038"/>
<gene>
    <name evidence="2" type="ORF">GCD22_01696</name>
</gene>
<protein>
    <recommendedName>
        <fullName evidence="4">Nicotinamide riboside transporter PnuC</fullName>
    </recommendedName>
</protein>
<dbReference type="EMBL" id="CP045571">
    <property type="protein sequence ID" value="QFX95990.1"/>
    <property type="molecule type" value="Genomic_DNA"/>
</dbReference>
<evidence type="ECO:0000256" key="1">
    <source>
        <dbReference type="SAM" id="Phobius"/>
    </source>
</evidence>
<keyword evidence="1" id="KW-1133">Transmembrane helix</keyword>
<proteinExistence type="predicted"/>
<organism evidence="2 3">
    <name type="scientific">Acidithiobacillus thiooxidans ATCC 19377</name>
    <dbReference type="NCBI Taxonomy" id="637390"/>
    <lineage>
        <taxon>Bacteria</taxon>
        <taxon>Pseudomonadati</taxon>
        <taxon>Pseudomonadota</taxon>
        <taxon>Acidithiobacillia</taxon>
        <taxon>Acidithiobacillales</taxon>
        <taxon>Acidithiobacillaceae</taxon>
        <taxon>Acidithiobacillus</taxon>
    </lineage>
</organism>
<evidence type="ECO:0000313" key="3">
    <source>
        <dbReference type="Proteomes" id="UP000363590"/>
    </source>
</evidence>
<accession>A0A5P9XQK7</accession>
<feature type="transmembrane region" description="Helical" evidence="1">
    <location>
        <begin position="18"/>
        <end position="40"/>
    </location>
</feature>
<dbReference type="Proteomes" id="UP000363590">
    <property type="component" value="Chromosome"/>
</dbReference>
<reference evidence="2 3" key="1">
    <citation type="submission" date="2019-10" db="EMBL/GenBank/DDBJ databases">
        <authorList>
            <person name="Wang R."/>
        </authorList>
    </citation>
    <scope>NUCLEOTIDE SEQUENCE [LARGE SCALE GENOMIC DNA]</scope>
    <source>
        <strain evidence="2 3">ATCC 19377</strain>
    </source>
</reference>
<sequence>MAAEKSPSTAWYKSRVPLWVWAGRAGSTFTIGAALILALFHDPSMRGLFVAWTLSNALWLWYGLKINSGSLVSAQVVFLVIDVVGITHYWILGNSVWLKLFG</sequence>
<keyword evidence="1" id="KW-0812">Transmembrane</keyword>
<evidence type="ECO:0000313" key="2">
    <source>
        <dbReference type="EMBL" id="QFX95990.1"/>
    </source>
</evidence>
<evidence type="ECO:0008006" key="4">
    <source>
        <dbReference type="Google" id="ProtNLM"/>
    </source>
</evidence>